<dbReference type="EMBL" id="CP158375">
    <property type="protein sequence ID" value="XDO98584.1"/>
    <property type="molecule type" value="Genomic_DNA"/>
</dbReference>
<keyword evidence="1" id="KW-1133">Transmembrane helix</keyword>
<proteinExistence type="predicted"/>
<evidence type="ECO:0000313" key="2">
    <source>
        <dbReference type="EMBL" id="XDO98584.1"/>
    </source>
</evidence>
<sequence>MFKLLTVGVVSEYMSCAAVILAGTLVGGYAAQGMTTAQWIGGLAAVVGAIAWAVIVRAWPDTPRA</sequence>
<organism evidence="2">
    <name type="scientific">Caulobacter sp. 73W</name>
    <dbReference type="NCBI Taxonomy" id="3161137"/>
    <lineage>
        <taxon>Bacteria</taxon>
        <taxon>Pseudomonadati</taxon>
        <taxon>Pseudomonadota</taxon>
        <taxon>Alphaproteobacteria</taxon>
        <taxon>Caulobacterales</taxon>
        <taxon>Caulobacteraceae</taxon>
        <taxon>Caulobacter</taxon>
    </lineage>
</organism>
<keyword evidence="1" id="KW-0472">Membrane</keyword>
<feature type="transmembrane region" description="Helical" evidence="1">
    <location>
        <begin position="37"/>
        <end position="59"/>
    </location>
</feature>
<gene>
    <name evidence="2" type="ORF">ABOZ73_09250</name>
</gene>
<protein>
    <submittedName>
        <fullName evidence="2">Uncharacterized protein</fullName>
    </submittedName>
</protein>
<feature type="transmembrane region" description="Helical" evidence="1">
    <location>
        <begin position="12"/>
        <end position="31"/>
    </location>
</feature>
<accession>A0AB39KZ97</accession>
<reference evidence="2" key="1">
    <citation type="submission" date="2024-06" db="EMBL/GenBank/DDBJ databases">
        <title>Caulobacter inopinatus, sp. nov.</title>
        <authorList>
            <person name="Donachie S.P."/>
        </authorList>
    </citation>
    <scope>NUCLEOTIDE SEQUENCE</scope>
    <source>
        <strain evidence="2">73W</strain>
    </source>
</reference>
<evidence type="ECO:0000256" key="1">
    <source>
        <dbReference type="SAM" id="Phobius"/>
    </source>
</evidence>
<dbReference type="AlphaFoldDB" id="A0AB39KZ97"/>
<dbReference type="RefSeq" id="WP_369062459.1">
    <property type="nucleotide sequence ID" value="NZ_CP158375.1"/>
</dbReference>
<name>A0AB39KZ97_9CAUL</name>
<keyword evidence="1" id="KW-0812">Transmembrane</keyword>